<evidence type="ECO:0000313" key="4">
    <source>
        <dbReference type="Proteomes" id="UP001228581"/>
    </source>
</evidence>
<evidence type="ECO:0000259" key="2">
    <source>
        <dbReference type="Pfam" id="PF08327"/>
    </source>
</evidence>
<accession>A0ABT7CXH6</accession>
<dbReference type="InterPro" id="IPR013538">
    <property type="entry name" value="ASHA1/2-like_C"/>
</dbReference>
<sequence length="150" mass="17736">MQPVNNLLISKSTQINATPTKVWQVLTQPEWIRKWILDTEVEVISDWVKGSPITIRGYLHDDYFENKGIILQAVPEHFLQYTHLSSLSRLPDTPESYTSIQFELIPSDNQTELFLTLTNFPTETIYWHLEFYWNVTLGLIKNLCEEWKRH</sequence>
<dbReference type="Gene3D" id="3.30.530.20">
    <property type="match status" value="1"/>
</dbReference>
<feature type="domain" description="Activator of Hsp90 ATPase homologue 1/2-like C-terminal" evidence="2">
    <location>
        <begin position="16"/>
        <end position="143"/>
    </location>
</feature>
<keyword evidence="4" id="KW-1185">Reference proteome</keyword>
<dbReference type="SUPFAM" id="SSF55961">
    <property type="entry name" value="Bet v1-like"/>
    <property type="match status" value="1"/>
</dbReference>
<gene>
    <name evidence="3" type="ORF">QNI19_36375</name>
</gene>
<dbReference type="Pfam" id="PF08327">
    <property type="entry name" value="AHSA1"/>
    <property type="match status" value="1"/>
</dbReference>
<dbReference type="InterPro" id="IPR023393">
    <property type="entry name" value="START-like_dom_sf"/>
</dbReference>
<organism evidence="3 4">
    <name type="scientific">Xanthocytophaga flava</name>
    <dbReference type="NCBI Taxonomy" id="3048013"/>
    <lineage>
        <taxon>Bacteria</taxon>
        <taxon>Pseudomonadati</taxon>
        <taxon>Bacteroidota</taxon>
        <taxon>Cytophagia</taxon>
        <taxon>Cytophagales</taxon>
        <taxon>Rhodocytophagaceae</taxon>
        <taxon>Xanthocytophaga</taxon>
    </lineage>
</organism>
<dbReference type="EMBL" id="JASJOT010000047">
    <property type="protein sequence ID" value="MDJ1498469.1"/>
    <property type="molecule type" value="Genomic_DNA"/>
</dbReference>
<evidence type="ECO:0000313" key="3">
    <source>
        <dbReference type="EMBL" id="MDJ1498469.1"/>
    </source>
</evidence>
<proteinExistence type="inferred from homology"/>
<comment type="similarity">
    <text evidence="1">Belongs to the AHA1 family.</text>
</comment>
<dbReference type="CDD" id="cd07814">
    <property type="entry name" value="SRPBCC_CalC_Aha1-like"/>
    <property type="match status" value="1"/>
</dbReference>
<protein>
    <submittedName>
        <fullName evidence="3">SRPBCC domain-containing protein</fullName>
    </submittedName>
</protein>
<name>A0ABT7CXH6_9BACT</name>
<dbReference type="RefSeq" id="WP_314004906.1">
    <property type="nucleotide sequence ID" value="NZ_JASJOT010000047.1"/>
</dbReference>
<dbReference type="Proteomes" id="UP001228581">
    <property type="component" value="Unassembled WGS sequence"/>
</dbReference>
<evidence type="ECO:0000256" key="1">
    <source>
        <dbReference type="ARBA" id="ARBA00006817"/>
    </source>
</evidence>
<comment type="caution">
    <text evidence="3">The sequence shown here is derived from an EMBL/GenBank/DDBJ whole genome shotgun (WGS) entry which is preliminary data.</text>
</comment>
<reference evidence="3 4" key="1">
    <citation type="submission" date="2023-05" db="EMBL/GenBank/DDBJ databases">
        <authorList>
            <person name="Zhang X."/>
        </authorList>
    </citation>
    <scope>NUCLEOTIDE SEQUENCE [LARGE SCALE GENOMIC DNA]</scope>
    <source>
        <strain evidence="3 4">DM2B3-1</strain>
    </source>
</reference>